<feature type="transmembrane region" description="Helical" evidence="1">
    <location>
        <begin position="97"/>
        <end position="117"/>
    </location>
</feature>
<dbReference type="EMBL" id="CP095474">
    <property type="protein sequence ID" value="URN16154.1"/>
    <property type="molecule type" value="Genomic_DNA"/>
</dbReference>
<dbReference type="Proteomes" id="UP001056383">
    <property type="component" value="Chromosome"/>
</dbReference>
<accession>A0ABY4TDI7</accession>
<keyword evidence="1" id="KW-0812">Transmembrane</keyword>
<reference evidence="2" key="1">
    <citation type="submission" date="2022-04" db="EMBL/GenBank/DDBJ databases">
        <title>Systematic whole-genome sequencing reveals an unexpected diversity among actinomycetoma pathogens and provides insights into their antibacterial susceptibilities.</title>
        <authorList>
            <person name="Watson A.K."/>
            <person name="Kepplinger B."/>
            <person name="Bakhiet S.M."/>
            <person name="Mhmoud N.A."/>
            <person name="Chapman J."/>
            <person name="Allenby N."/>
            <person name="Mickiewicz K."/>
            <person name="Goodfellow M."/>
            <person name="Fahal A.H."/>
            <person name="Errington J."/>
        </authorList>
    </citation>
    <scope>NUCLEOTIDE SEQUENCE</scope>
    <source>
        <strain evidence="2">SD 504</strain>
    </source>
</reference>
<evidence type="ECO:0008006" key="4">
    <source>
        <dbReference type="Google" id="ProtNLM"/>
    </source>
</evidence>
<proteinExistence type="predicted"/>
<keyword evidence="1" id="KW-1133">Transmembrane helix</keyword>
<organism evidence="2 3">
    <name type="scientific">Streptomyces sudanensis</name>
    <dbReference type="NCBI Taxonomy" id="436397"/>
    <lineage>
        <taxon>Bacteria</taxon>
        <taxon>Bacillati</taxon>
        <taxon>Actinomycetota</taxon>
        <taxon>Actinomycetes</taxon>
        <taxon>Kitasatosporales</taxon>
        <taxon>Streptomycetaceae</taxon>
        <taxon>Streptomyces</taxon>
    </lineage>
</organism>
<name>A0ABY4TDI7_9ACTN</name>
<gene>
    <name evidence="2" type="ORF">MW084_09550</name>
</gene>
<keyword evidence="3" id="KW-1185">Reference proteome</keyword>
<evidence type="ECO:0000313" key="3">
    <source>
        <dbReference type="Proteomes" id="UP001056383"/>
    </source>
</evidence>
<dbReference type="RefSeq" id="WP_010474652.1">
    <property type="nucleotide sequence ID" value="NZ_CP095474.1"/>
</dbReference>
<feature type="transmembrane region" description="Helical" evidence="1">
    <location>
        <begin position="25"/>
        <end position="45"/>
    </location>
</feature>
<evidence type="ECO:0000313" key="2">
    <source>
        <dbReference type="EMBL" id="URN16154.1"/>
    </source>
</evidence>
<feature type="transmembrane region" description="Helical" evidence="1">
    <location>
        <begin position="65"/>
        <end position="85"/>
    </location>
</feature>
<keyword evidence="1" id="KW-0472">Membrane</keyword>
<evidence type="ECO:0000256" key="1">
    <source>
        <dbReference type="SAM" id="Phobius"/>
    </source>
</evidence>
<sequence length="118" mass="12244">MSVNSTGPVSPHPPLSARALRVTSLLCGIGLPPLWLAAWLVPLSGTRGSQCLVYGGTCGDGWPDGTLPFCFTAVAVACCVVLFTPDRGARAATVRRYALAAQVLFSCVSVLPVLTWAA</sequence>
<protein>
    <recommendedName>
        <fullName evidence="4">Transmembrane protein</fullName>
    </recommendedName>
</protein>